<dbReference type="Gene3D" id="3.60.70.12">
    <property type="entry name" value="L-amino peptidase D-ALA esterase/amidase"/>
    <property type="match status" value="1"/>
</dbReference>
<dbReference type="AlphaFoldDB" id="A0A327NQD5"/>
<evidence type="ECO:0000313" key="3">
    <source>
        <dbReference type="Proteomes" id="UP000249016"/>
    </source>
</evidence>
<dbReference type="InterPro" id="IPR005321">
    <property type="entry name" value="Peptidase_S58_DmpA"/>
</dbReference>
<comment type="caution">
    <text evidence="2">The sequence shown here is derived from an EMBL/GenBank/DDBJ whole genome shotgun (WGS) entry which is preliminary data.</text>
</comment>
<sequence>MSLFSRYNLFLTTFLLLLTGFTMAQTPKRPREYGIRFGVLPTGTFNAITDVPGVRVGQVTLKQGQNIRTGVTAILPHTGNQFQQKSPAAIYIGNGFGKLMGYSQVDELGTLETPIVLTNTLSVPTAADALIDYTLGQPGNEQVRSVNAVVGETNDGSLNDIRGRHVTKQHVLDALKQAKTGPVEEGNVGAGTGTICFGFKGGIGTSSRKLPASLGGYTVGVLVQTNFGGVLQIAGVPVGVALGKYSFKENLDGSCMMVVLTDAPLDARNLKRLAKRAFMGLARTGGIASNGSGDYVIAVSTAYQIPHETKSSFDEVKVLRNDNASPLFLAAIEATEEAIINSLFAAQTLSGDQGHQVEQLPVDKVVELLKKAGQAK</sequence>
<dbReference type="RefSeq" id="WP_111346495.1">
    <property type="nucleotide sequence ID" value="NZ_QLII01000001.1"/>
</dbReference>
<comment type="similarity">
    <text evidence="1">Belongs to the peptidase S58 family.</text>
</comment>
<protein>
    <submittedName>
        <fullName evidence="2">S58 family peptidase</fullName>
    </submittedName>
</protein>
<evidence type="ECO:0000256" key="1">
    <source>
        <dbReference type="ARBA" id="ARBA00007068"/>
    </source>
</evidence>
<dbReference type="InterPro" id="IPR016117">
    <property type="entry name" value="ArgJ-like_dom_sf"/>
</dbReference>
<dbReference type="PANTHER" id="PTHR36512:SF3">
    <property type="entry name" value="BLR5678 PROTEIN"/>
    <property type="match status" value="1"/>
</dbReference>
<dbReference type="PANTHER" id="PTHR36512">
    <property type="entry name" value="D-AMINOPEPTIDASE"/>
    <property type="match status" value="1"/>
</dbReference>
<dbReference type="CDD" id="cd02253">
    <property type="entry name" value="DmpA"/>
    <property type="match status" value="1"/>
</dbReference>
<dbReference type="Proteomes" id="UP000249016">
    <property type="component" value="Unassembled WGS sequence"/>
</dbReference>
<reference evidence="2 3" key="1">
    <citation type="submission" date="2018-06" db="EMBL/GenBank/DDBJ databases">
        <title>Spirosoma sp. HMF3257 Genome sequencing and assembly.</title>
        <authorList>
            <person name="Kang H."/>
            <person name="Cha I."/>
            <person name="Kim H."/>
            <person name="Kang J."/>
            <person name="Joh K."/>
        </authorList>
    </citation>
    <scope>NUCLEOTIDE SEQUENCE [LARGE SCALE GENOMIC DNA]</scope>
    <source>
        <strain evidence="2 3">HMF3257</strain>
    </source>
</reference>
<accession>A0A327NQD5</accession>
<proteinExistence type="inferred from homology"/>
<evidence type="ECO:0000313" key="2">
    <source>
        <dbReference type="EMBL" id="RAI76639.1"/>
    </source>
</evidence>
<organism evidence="2 3">
    <name type="scientific">Spirosoma telluris</name>
    <dbReference type="NCBI Taxonomy" id="2183553"/>
    <lineage>
        <taxon>Bacteria</taxon>
        <taxon>Pseudomonadati</taxon>
        <taxon>Bacteroidota</taxon>
        <taxon>Cytophagia</taxon>
        <taxon>Cytophagales</taxon>
        <taxon>Cytophagaceae</taxon>
        <taxon>Spirosoma</taxon>
    </lineage>
</organism>
<dbReference type="GO" id="GO:0004177">
    <property type="term" value="F:aminopeptidase activity"/>
    <property type="evidence" value="ECO:0007669"/>
    <property type="project" value="TreeGrafter"/>
</dbReference>
<name>A0A327NQD5_9BACT</name>
<dbReference type="SUPFAM" id="SSF56266">
    <property type="entry name" value="DmpA/ArgJ-like"/>
    <property type="match status" value="1"/>
</dbReference>
<dbReference type="OrthoDB" id="9770388at2"/>
<keyword evidence="3" id="KW-1185">Reference proteome</keyword>
<gene>
    <name evidence="2" type="ORF">HMF3257_25210</name>
</gene>
<dbReference type="EMBL" id="QLII01000001">
    <property type="protein sequence ID" value="RAI76639.1"/>
    <property type="molecule type" value="Genomic_DNA"/>
</dbReference>
<dbReference type="Pfam" id="PF03576">
    <property type="entry name" value="Peptidase_S58"/>
    <property type="match status" value="1"/>
</dbReference>